<dbReference type="Proteomes" id="UP000054783">
    <property type="component" value="Unassembled WGS sequence"/>
</dbReference>
<protein>
    <recommendedName>
        <fullName evidence="10">Dynein light chain</fullName>
    </recommendedName>
</protein>
<dbReference type="SMART" id="SM01375">
    <property type="entry name" value="Dynein_light"/>
    <property type="match status" value="1"/>
</dbReference>
<keyword evidence="10" id="KW-0243">Dynein</keyword>
<dbReference type="GO" id="GO:0015031">
    <property type="term" value="P:protein transport"/>
    <property type="evidence" value="ECO:0007669"/>
    <property type="project" value="UniProtKB-KW"/>
</dbReference>
<dbReference type="FunFam" id="3.30.740.10:FF:000005">
    <property type="entry name" value="Dynein light chain"/>
    <property type="match status" value="1"/>
</dbReference>
<evidence type="ECO:0000256" key="7">
    <source>
        <dbReference type="ARBA" id="ARBA00022927"/>
    </source>
</evidence>
<dbReference type="PANTHER" id="PTHR11886">
    <property type="entry name" value="DYNEIN LIGHT CHAIN"/>
    <property type="match status" value="1"/>
</dbReference>
<evidence type="ECO:0000256" key="8">
    <source>
        <dbReference type="ARBA" id="ARBA00023212"/>
    </source>
</evidence>
<keyword evidence="5 10" id="KW-0493">Microtubule</keyword>
<dbReference type="GO" id="GO:0005868">
    <property type="term" value="C:cytoplasmic dynein complex"/>
    <property type="evidence" value="ECO:0007669"/>
    <property type="project" value="TreeGrafter"/>
</dbReference>
<keyword evidence="6" id="KW-0509">mRNA transport</keyword>
<dbReference type="PANTHER" id="PTHR11886:SF35">
    <property type="entry name" value="DYNEIN LIGHT CHAIN"/>
    <property type="match status" value="1"/>
</dbReference>
<name>A0A0V1AFC7_9BILA</name>
<dbReference type="EMBL" id="JYDQ01000005">
    <property type="protein sequence ID" value="KRY23145.1"/>
    <property type="molecule type" value="Genomic_DNA"/>
</dbReference>
<comment type="caution">
    <text evidence="11">The sequence shown here is derived from an EMBL/GenBank/DDBJ whole genome shotgun (WGS) entry which is preliminary data.</text>
</comment>
<evidence type="ECO:0000256" key="10">
    <source>
        <dbReference type="RuleBase" id="RU365010"/>
    </source>
</evidence>
<dbReference type="InterPro" id="IPR037177">
    <property type="entry name" value="DLC_sf"/>
</dbReference>
<evidence type="ECO:0000256" key="3">
    <source>
        <dbReference type="ARBA" id="ARBA00022448"/>
    </source>
</evidence>
<dbReference type="InterPro" id="IPR001372">
    <property type="entry name" value="Dynein_light_chain_typ-1/2"/>
</dbReference>
<comment type="similarity">
    <text evidence="10">Belongs to the dynein light chain family.</text>
</comment>
<dbReference type="GO" id="GO:0051028">
    <property type="term" value="P:mRNA transport"/>
    <property type="evidence" value="ECO:0007669"/>
    <property type="project" value="UniProtKB-KW"/>
</dbReference>
<dbReference type="GO" id="GO:0045505">
    <property type="term" value="F:dynein intermediate chain binding"/>
    <property type="evidence" value="ECO:0007669"/>
    <property type="project" value="TreeGrafter"/>
</dbReference>
<keyword evidence="4 10" id="KW-0963">Cytoplasm</keyword>
<dbReference type="Pfam" id="PF01221">
    <property type="entry name" value="Dynein_light"/>
    <property type="match status" value="1"/>
</dbReference>
<dbReference type="AlphaFoldDB" id="A0A0V1AFC7"/>
<proteinExistence type="inferred from homology"/>
<comment type="subcellular location">
    <subcellularLocation>
        <location evidence="2 10">Cytoplasm</location>
        <location evidence="2 10">Cytoskeleton</location>
    </subcellularLocation>
    <subcellularLocation>
        <location evidence="1">Nucleus</location>
    </subcellularLocation>
</comment>
<evidence type="ECO:0000256" key="5">
    <source>
        <dbReference type="ARBA" id="ARBA00022701"/>
    </source>
</evidence>
<evidence type="ECO:0000313" key="11">
    <source>
        <dbReference type="EMBL" id="KRY23145.1"/>
    </source>
</evidence>
<keyword evidence="12" id="KW-1185">Reference proteome</keyword>
<evidence type="ECO:0000313" key="12">
    <source>
        <dbReference type="Proteomes" id="UP000054783"/>
    </source>
</evidence>
<sequence length="134" mass="15895">MSNVQFVNPYFILLTCTTRFSVYCARMQNECETNFKTLEEELKKEFKKDVQLCSLDMDMSMLRDVIKITFSMLEKYNEERDIAKAIKLTLDEKYMPPWHCIVGRKFSSKVTYEDGHSVHFVAENKGFLLFRGKY</sequence>
<dbReference type="Gene3D" id="3.30.740.10">
    <property type="entry name" value="Protein Inhibitor Of Neuronal Nitric Oxide Synthase"/>
    <property type="match status" value="1"/>
</dbReference>
<keyword evidence="3" id="KW-0813">Transport</keyword>
<reference evidence="11 12" key="1">
    <citation type="submission" date="2015-01" db="EMBL/GenBank/DDBJ databases">
        <title>Evolution of Trichinella species and genotypes.</title>
        <authorList>
            <person name="Korhonen P.K."/>
            <person name="Edoardo P."/>
            <person name="Giuseppe L.R."/>
            <person name="Gasser R.B."/>
        </authorList>
    </citation>
    <scope>NUCLEOTIDE SEQUENCE [LARGE SCALE GENOMIC DNA]</scope>
    <source>
        <strain evidence="11">ISS2496</strain>
    </source>
</reference>
<keyword evidence="9" id="KW-0539">Nucleus</keyword>
<evidence type="ECO:0000256" key="2">
    <source>
        <dbReference type="ARBA" id="ARBA00004245"/>
    </source>
</evidence>
<dbReference type="OrthoDB" id="6506078at2759"/>
<evidence type="ECO:0000256" key="9">
    <source>
        <dbReference type="ARBA" id="ARBA00023242"/>
    </source>
</evidence>
<evidence type="ECO:0000256" key="4">
    <source>
        <dbReference type="ARBA" id="ARBA00022490"/>
    </source>
</evidence>
<gene>
    <name evidence="11" type="primary">dlc-1</name>
    <name evidence="11" type="ORF">T12_4702</name>
</gene>
<dbReference type="GO" id="GO:0007017">
    <property type="term" value="P:microtubule-based process"/>
    <property type="evidence" value="ECO:0007669"/>
    <property type="project" value="InterPro"/>
</dbReference>
<evidence type="ECO:0000256" key="6">
    <source>
        <dbReference type="ARBA" id="ARBA00022816"/>
    </source>
</evidence>
<keyword evidence="8 10" id="KW-0206">Cytoskeleton</keyword>
<keyword evidence="7" id="KW-0653">Protein transport</keyword>
<accession>A0A0V1AFC7</accession>
<evidence type="ECO:0000256" key="1">
    <source>
        <dbReference type="ARBA" id="ARBA00004123"/>
    </source>
</evidence>
<organism evidence="11 12">
    <name type="scientific">Trichinella patagoniensis</name>
    <dbReference type="NCBI Taxonomy" id="990121"/>
    <lineage>
        <taxon>Eukaryota</taxon>
        <taxon>Metazoa</taxon>
        <taxon>Ecdysozoa</taxon>
        <taxon>Nematoda</taxon>
        <taxon>Enoplea</taxon>
        <taxon>Dorylaimia</taxon>
        <taxon>Trichinellida</taxon>
        <taxon>Trichinellidae</taxon>
        <taxon>Trichinella</taxon>
    </lineage>
</organism>
<keyword evidence="10" id="KW-0505">Motor protein</keyword>
<dbReference type="GO" id="GO:0005874">
    <property type="term" value="C:microtubule"/>
    <property type="evidence" value="ECO:0007669"/>
    <property type="project" value="UniProtKB-KW"/>
</dbReference>
<dbReference type="STRING" id="990121.A0A0V1AFC7"/>
<dbReference type="SUPFAM" id="SSF54648">
    <property type="entry name" value="DLC"/>
    <property type="match status" value="1"/>
</dbReference>
<dbReference type="GO" id="GO:0005634">
    <property type="term" value="C:nucleus"/>
    <property type="evidence" value="ECO:0007669"/>
    <property type="project" value="UniProtKB-SubCell"/>
</dbReference>